<evidence type="ECO:0000256" key="4">
    <source>
        <dbReference type="ARBA" id="ARBA00022691"/>
    </source>
</evidence>
<comment type="similarity">
    <text evidence="5">Belongs to the class I-like SAM-binding methyltransferase superfamily. MenG/UbiE family.</text>
</comment>
<dbReference type="PROSITE" id="PS01184">
    <property type="entry name" value="UBIE_2"/>
    <property type="match status" value="1"/>
</dbReference>
<protein>
    <recommendedName>
        <fullName evidence="5">Demethylmenaquinone methyltransferase</fullName>
        <ecNumber evidence="5">2.1.1.163</ecNumber>
    </recommendedName>
</protein>
<evidence type="ECO:0000256" key="5">
    <source>
        <dbReference type="HAMAP-Rule" id="MF_01813"/>
    </source>
</evidence>
<comment type="caution">
    <text evidence="5">Lacks conserved residue(s) required for the propagation of feature annotation.</text>
</comment>
<comment type="function">
    <text evidence="5">Methyltransferase required for the conversion of demethylmenaquinol (DMKH2) to menaquinol (MKH2).</text>
</comment>
<dbReference type="Gene3D" id="3.40.50.150">
    <property type="entry name" value="Vaccinia Virus protein VP39"/>
    <property type="match status" value="1"/>
</dbReference>
<dbReference type="GO" id="GO:0043770">
    <property type="term" value="F:demethylmenaquinone methyltransferase activity"/>
    <property type="evidence" value="ECO:0007669"/>
    <property type="project" value="UniProtKB-UniRule"/>
</dbReference>
<dbReference type="NCBIfam" id="NF001244">
    <property type="entry name" value="PRK00216.1-5"/>
    <property type="match status" value="1"/>
</dbReference>
<reference evidence="6" key="2">
    <citation type="journal article" date="2021" name="PeerJ">
        <title>Extensive microbial diversity within the chicken gut microbiome revealed by metagenomics and culture.</title>
        <authorList>
            <person name="Gilroy R."/>
            <person name="Ravi A."/>
            <person name="Getino M."/>
            <person name="Pursley I."/>
            <person name="Horton D.L."/>
            <person name="Alikhan N.F."/>
            <person name="Baker D."/>
            <person name="Gharbi K."/>
            <person name="Hall N."/>
            <person name="Watson M."/>
            <person name="Adriaenssens E.M."/>
            <person name="Foster-Nyarko E."/>
            <person name="Jarju S."/>
            <person name="Secka A."/>
            <person name="Antonio M."/>
            <person name="Oren A."/>
            <person name="Chaudhuri R.R."/>
            <person name="La Ragione R."/>
            <person name="Hildebrand F."/>
            <person name="Pallen M.J."/>
        </authorList>
    </citation>
    <scope>NUCLEOTIDE SEQUENCE</scope>
    <source>
        <strain evidence="6">D5-748</strain>
    </source>
</reference>
<accession>A0A9D9ECT4</accession>
<dbReference type="EC" id="2.1.1.163" evidence="5"/>
<evidence type="ECO:0000313" key="7">
    <source>
        <dbReference type="Proteomes" id="UP000823619"/>
    </source>
</evidence>
<dbReference type="Proteomes" id="UP000823619">
    <property type="component" value="Unassembled WGS sequence"/>
</dbReference>
<keyword evidence="1 5" id="KW-0474">Menaquinone biosynthesis</keyword>
<dbReference type="InterPro" id="IPR004033">
    <property type="entry name" value="UbiE/COQ5_MeTrFase"/>
</dbReference>
<evidence type="ECO:0000313" key="6">
    <source>
        <dbReference type="EMBL" id="MBO8445399.1"/>
    </source>
</evidence>
<dbReference type="HAMAP" id="MF_01813">
    <property type="entry name" value="MenG_UbiE_methyltr"/>
    <property type="match status" value="1"/>
</dbReference>
<dbReference type="PANTHER" id="PTHR43591:SF24">
    <property type="entry name" value="2-METHOXY-6-POLYPRENYL-1,4-BENZOQUINOL METHYLASE, MITOCHONDRIAL"/>
    <property type="match status" value="1"/>
</dbReference>
<keyword evidence="4 5" id="KW-0949">S-adenosyl-L-methionine</keyword>
<dbReference type="CDD" id="cd02440">
    <property type="entry name" value="AdoMet_MTases"/>
    <property type="match status" value="1"/>
</dbReference>
<comment type="pathway">
    <text evidence="5">Quinol/quinone metabolism; menaquinone biosynthesis; menaquinol from 1,4-dihydroxy-2-naphthoate: step 2/2.</text>
</comment>
<feature type="binding site" evidence="5">
    <location>
        <position position="57"/>
    </location>
    <ligand>
        <name>S-adenosyl-L-methionine</name>
        <dbReference type="ChEBI" id="CHEBI:59789"/>
    </ligand>
</feature>
<dbReference type="EMBL" id="JADIMO010000087">
    <property type="protein sequence ID" value="MBO8445399.1"/>
    <property type="molecule type" value="Genomic_DNA"/>
</dbReference>
<name>A0A9D9ECT4_9BACT</name>
<dbReference type="GO" id="GO:0009234">
    <property type="term" value="P:menaquinone biosynthetic process"/>
    <property type="evidence" value="ECO:0007669"/>
    <property type="project" value="UniProtKB-UniRule"/>
</dbReference>
<dbReference type="AlphaFoldDB" id="A0A9D9ECT4"/>
<dbReference type="Pfam" id="PF01209">
    <property type="entry name" value="Ubie_methyltran"/>
    <property type="match status" value="1"/>
</dbReference>
<dbReference type="PROSITE" id="PS01183">
    <property type="entry name" value="UBIE_1"/>
    <property type="match status" value="1"/>
</dbReference>
<reference evidence="6" key="1">
    <citation type="submission" date="2020-10" db="EMBL/GenBank/DDBJ databases">
        <authorList>
            <person name="Gilroy R."/>
        </authorList>
    </citation>
    <scope>NUCLEOTIDE SEQUENCE</scope>
    <source>
        <strain evidence="6">D5-748</strain>
    </source>
</reference>
<comment type="caution">
    <text evidence="6">The sequence shown here is derived from an EMBL/GenBank/DDBJ whole genome shotgun (WGS) entry which is preliminary data.</text>
</comment>
<evidence type="ECO:0000256" key="1">
    <source>
        <dbReference type="ARBA" id="ARBA00022428"/>
    </source>
</evidence>
<gene>
    <name evidence="6" type="primary">ubiE</name>
    <name evidence="5" type="synonym">menG</name>
    <name evidence="6" type="ORF">IAC23_06875</name>
</gene>
<dbReference type="InterPro" id="IPR029063">
    <property type="entry name" value="SAM-dependent_MTases_sf"/>
</dbReference>
<comment type="catalytic activity">
    <reaction evidence="5">
        <text>a 2-demethylmenaquinol + S-adenosyl-L-methionine = a menaquinol + S-adenosyl-L-homocysteine + H(+)</text>
        <dbReference type="Rhea" id="RHEA:42640"/>
        <dbReference type="Rhea" id="RHEA-COMP:9539"/>
        <dbReference type="Rhea" id="RHEA-COMP:9563"/>
        <dbReference type="ChEBI" id="CHEBI:15378"/>
        <dbReference type="ChEBI" id="CHEBI:18151"/>
        <dbReference type="ChEBI" id="CHEBI:55437"/>
        <dbReference type="ChEBI" id="CHEBI:57856"/>
        <dbReference type="ChEBI" id="CHEBI:59789"/>
        <dbReference type="EC" id="2.1.1.163"/>
    </reaction>
</comment>
<proteinExistence type="inferred from homology"/>
<evidence type="ECO:0000256" key="3">
    <source>
        <dbReference type="ARBA" id="ARBA00022679"/>
    </source>
</evidence>
<dbReference type="SUPFAM" id="SSF53335">
    <property type="entry name" value="S-adenosyl-L-methionine-dependent methyltransferases"/>
    <property type="match status" value="1"/>
</dbReference>
<dbReference type="GO" id="GO:0032259">
    <property type="term" value="P:methylation"/>
    <property type="evidence" value="ECO:0007669"/>
    <property type="project" value="UniProtKB-KW"/>
</dbReference>
<sequence length="234" mass="25815">MPKKEKIRTLFDDIAPDYDKLNHILSLDIDKSWRRKAIREIVEKDTPIKILDVASGTGDFAIGTARKAADGSHITGIDLSEGMLKIGREKVAKEGLSGMISMQVGDCEALPFPDGTFDRVTAAFGVRNFEHLETGLSEMLRVLKPGGKLVILELSVPSNPLLLALYKLYFLHILPAIGGKVSGNKGAYRYLPASVLHFPKPEAFMKMMSGCGYSEVRHKAFTFGICRMYTGIRP</sequence>
<evidence type="ECO:0000256" key="2">
    <source>
        <dbReference type="ARBA" id="ARBA00022603"/>
    </source>
</evidence>
<keyword evidence="3 5" id="KW-0808">Transferase</keyword>
<dbReference type="PANTHER" id="PTHR43591">
    <property type="entry name" value="METHYLTRANSFERASE"/>
    <property type="match status" value="1"/>
</dbReference>
<keyword evidence="2 5" id="KW-0489">Methyltransferase</keyword>
<dbReference type="NCBIfam" id="TIGR01934">
    <property type="entry name" value="MenG_MenH_UbiE"/>
    <property type="match status" value="1"/>
</dbReference>
<feature type="binding site" evidence="5">
    <location>
        <begin position="106"/>
        <end position="107"/>
    </location>
    <ligand>
        <name>S-adenosyl-L-methionine</name>
        <dbReference type="ChEBI" id="CHEBI:59789"/>
    </ligand>
</feature>
<dbReference type="InterPro" id="IPR023576">
    <property type="entry name" value="UbiE/COQ5_MeTrFase_CS"/>
</dbReference>
<feature type="binding site" evidence="5">
    <location>
        <position position="78"/>
    </location>
    <ligand>
        <name>S-adenosyl-L-methionine</name>
        <dbReference type="ChEBI" id="CHEBI:59789"/>
    </ligand>
</feature>
<dbReference type="PROSITE" id="PS51608">
    <property type="entry name" value="SAM_MT_UBIE"/>
    <property type="match status" value="1"/>
</dbReference>
<organism evidence="6 7">
    <name type="scientific">Candidatus Cryptobacteroides merdavium</name>
    <dbReference type="NCBI Taxonomy" id="2840769"/>
    <lineage>
        <taxon>Bacteria</taxon>
        <taxon>Pseudomonadati</taxon>
        <taxon>Bacteroidota</taxon>
        <taxon>Bacteroidia</taxon>
        <taxon>Bacteroidales</taxon>
        <taxon>Candidatus Cryptobacteroides</taxon>
    </lineage>
</organism>